<dbReference type="EMBL" id="BMNM01000003">
    <property type="protein sequence ID" value="GGI75767.1"/>
    <property type="molecule type" value="Genomic_DNA"/>
</dbReference>
<feature type="domain" description="Amidohydrolase-related" evidence="1">
    <location>
        <begin position="98"/>
        <end position="298"/>
    </location>
</feature>
<reference evidence="3" key="2">
    <citation type="submission" date="2020-09" db="EMBL/GenBank/DDBJ databases">
        <authorList>
            <person name="Sun Q."/>
            <person name="Ohkuma M."/>
        </authorList>
    </citation>
    <scope>NUCLEOTIDE SEQUENCE</scope>
    <source>
        <strain evidence="3">JCM 11219</strain>
    </source>
</reference>
<dbReference type="SUPFAM" id="SSF51556">
    <property type="entry name" value="Metallo-dependent hydrolases"/>
    <property type="match status" value="1"/>
</dbReference>
<dbReference type="AlphaFoldDB" id="A0A830E0V9"/>
<sequence>MLHNYFIDFHVHPGAELWVLQDRLRRIGAVASTLYPIDVDPTLSLTLSGLYRLARDLGMYIDVKSVVREVYDLINKWPEYMIDNMKLWYEVFKEGVSDFFIPFSSINPSFGTRYVKQKIKELEHLGLRGVFVSPTLQFFNPAYSQAFMQLMEYAEKNNVLVVMHLGMPKDIDERVITHIMPKNLAEVLSEFRPYMVISGLGTPPERFSLWIKEVLRVMRKYDNTYLSTPGINCYLFNNESAKPVLNTLGPERILFGSGYPYRRFRDLVGDVKCVDGSDGVSNVDKEMIMMNNAIDLFKYHGFRINENLST</sequence>
<dbReference type="InterPro" id="IPR006680">
    <property type="entry name" value="Amidohydro-rel"/>
</dbReference>
<dbReference type="Pfam" id="PF04909">
    <property type="entry name" value="Amidohydro_2"/>
    <property type="match status" value="1"/>
</dbReference>
<protein>
    <recommendedName>
        <fullName evidence="1">Amidohydrolase-related domain-containing protein</fullName>
    </recommendedName>
</protein>
<reference evidence="5" key="3">
    <citation type="submission" date="2022-09" db="EMBL/GenBank/DDBJ databases">
        <title>Complete genome sequence of Vulcanisaeta souniana.</title>
        <authorList>
            <person name="Kato S."/>
            <person name="Itoh T."/>
            <person name="Ohkuma M."/>
        </authorList>
    </citation>
    <scope>NUCLEOTIDE SEQUENCE [LARGE SCALE GENOMIC DNA]</scope>
    <source>
        <strain evidence="5">JCM 11219</strain>
    </source>
</reference>
<organism evidence="3 4">
    <name type="scientific">Vulcanisaeta souniana JCM 11219</name>
    <dbReference type="NCBI Taxonomy" id="1293586"/>
    <lineage>
        <taxon>Archaea</taxon>
        <taxon>Thermoproteota</taxon>
        <taxon>Thermoprotei</taxon>
        <taxon>Thermoproteales</taxon>
        <taxon>Thermoproteaceae</taxon>
        <taxon>Vulcanisaeta</taxon>
    </lineage>
</organism>
<reference evidence="3" key="1">
    <citation type="journal article" date="2014" name="Int. J. Syst. Evol. Microbiol.">
        <title>Complete genome sequence of Corynebacterium casei LMG S-19264T (=DSM 44701T), isolated from a smear-ripened cheese.</title>
        <authorList>
            <consortium name="US DOE Joint Genome Institute (JGI-PGF)"/>
            <person name="Walter F."/>
            <person name="Albersmeier A."/>
            <person name="Kalinowski J."/>
            <person name="Ruckert C."/>
        </authorList>
    </citation>
    <scope>NUCLEOTIDE SEQUENCE</scope>
    <source>
        <strain evidence="3">JCM 11219</strain>
    </source>
</reference>
<dbReference type="Proteomes" id="UP001060771">
    <property type="component" value="Chromosome"/>
</dbReference>
<reference evidence="2" key="4">
    <citation type="journal article" date="2023" name="Microbiol. Resour. Announc.">
        <title>Complete Genome Sequence of Vulcanisaeta souniana Strain IC-059, a Hyperthermophilic Archaeon Isolated from Hot Spring Water in Japan.</title>
        <authorList>
            <person name="Kato S."/>
            <person name="Itoh T."/>
            <person name="Wu L."/>
            <person name="Ma J."/>
            <person name="Ohkuma M."/>
        </authorList>
    </citation>
    <scope>NUCLEOTIDE SEQUENCE</scope>
    <source>
        <strain evidence="2">JCM 11219</strain>
    </source>
</reference>
<keyword evidence="5" id="KW-1185">Reference proteome</keyword>
<proteinExistence type="predicted"/>
<dbReference type="EMBL" id="AP026830">
    <property type="protein sequence ID" value="BDR92471.1"/>
    <property type="molecule type" value="Genomic_DNA"/>
</dbReference>
<dbReference type="RefSeq" id="WP_188603012.1">
    <property type="nucleotide sequence ID" value="NZ_AP026830.1"/>
</dbReference>
<dbReference type="InterPro" id="IPR032466">
    <property type="entry name" value="Metal_Hydrolase"/>
</dbReference>
<name>A0A830E0V9_9CREN</name>
<dbReference type="Gene3D" id="3.20.20.140">
    <property type="entry name" value="Metal-dependent hydrolases"/>
    <property type="match status" value="1"/>
</dbReference>
<evidence type="ECO:0000313" key="3">
    <source>
        <dbReference type="EMBL" id="GGI75767.1"/>
    </source>
</evidence>
<dbReference type="GO" id="GO:0016787">
    <property type="term" value="F:hydrolase activity"/>
    <property type="evidence" value="ECO:0007669"/>
    <property type="project" value="InterPro"/>
</dbReference>
<accession>A0A830E0V9</accession>
<evidence type="ECO:0000313" key="4">
    <source>
        <dbReference type="Proteomes" id="UP000657075"/>
    </source>
</evidence>
<evidence type="ECO:0000259" key="1">
    <source>
        <dbReference type="Pfam" id="PF04909"/>
    </source>
</evidence>
<evidence type="ECO:0000313" key="2">
    <source>
        <dbReference type="EMBL" id="BDR92471.1"/>
    </source>
</evidence>
<gene>
    <name evidence="3" type="ORF">GCM10007112_10730</name>
    <name evidence="2" type="ORF">Vsou_15640</name>
</gene>
<dbReference type="Proteomes" id="UP000657075">
    <property type="component" value="Unassembled WGS sequence"/>
</dbReference>
<evidence type="ECO:0000313" key="5">
    <source>
        <dbReference type="Proteomes" id="UP001060771"/>
    </source>
</evidence>
<dbReference type="OrthoDB" id="34429at2157"/>
<dbReference type="GeneID" id="76207113"/>